<dbReference type="EMBL" id="JAZGZP010000009">
    <property type="protein sequence ID" value="MFK7000668.1"/>
    <property type="molecule type" value="Genomic_DNA"/>
</dbReference>
<accession>A0ABW8P7Z0</accession>
<evidence type="ECO:0000313" key="1">
    <source>
        <dbReference type="EMBL" id="MFK7000668.1"/>
    </source>
</evidence>
<keyword evidence="2" id="KW-1185">Reference proteome</keyword>
<dbReference type="RefSeq" id="WP_123867223.1">
    <property type="nucleotide sequence ID" value="NZ_JAZGZP010000009.1"/>
</dbReference>
<dbReference type="Proteomes" id="UP001621706">
    <property type="component" value="Unassembled WGS sequence"/>
</dbReference>
<organism evidence="1 2">
    <name type="scientific">Flavobacterium oreochromis</name>
    <dbReference type="NCBI Taxonomy" id="2906078"/>
    <lineage>
        <taxon>Bacteria</taxon>
        <taxon>Pseudomonadati</taxon>
        <taxon>Bacteroidota</taxon>
        <taxon>Flavobacteriia</taxon>
        <taxon>Flavobacteriales</taxon>
        <taxon>Flavobacteriaceae</taxon>
        <taxon>Flavobacterium</taxon>
    </lineage>
</organism>
<gene>
    <name evidence="1" type="ORF">V3I07_07140</name>
</gene>
<reference evidence="1 2" key="1">
    <citation type="submission" date="2024-02" db="EMBL/GenBank/DDBJ databases">
        <title>Comparative Genomic Analysis of Flavobacterium Species Causing Columnaris Disease of Freshwater Fish in Thailand: Insights into Virulence and Resistance Mechanisms.</title>
        <authorList>
            <person name="Nguyen D."/>
            <person name="Chokmangmeepisarn P."/>
            <person name="Khianchaikhan K."/>
            <person name="Morishita M."/>
            <person name="Bunnoy A."/>
            <person name="Rodkhum C."/>
        </authorList>
    </citation>
    <scope>NUCLEOTIDE SEQUENCE [LARGE SCALE GENOMIC DNA]</scope>
    <source>
        <strain evidence="1 2">CNRT2201</strain>
    </source>
</reference>
<sequence length="81" mass="8976">MNTNAEIVETINKFKTKPSYSIQIDKGGCLVELIGNELPFINLFERGGFSSLIPFNANILKSGKQTLKIKIYNEGADITII</sequence>
<evidence type="ECO:0000313" key="2">
    <source>
        <dbReference type="Proteomes" id="UP001621706"/>
    </source>
</evidence>
<comment type="caution">
    <text evidence="1">The sequence shown here is derived from an EMBL/GenBank/DDBJ whole genome shotgun (WGS) entry which is preliminary data.</text>
</comment>
<dbReference type="GeneID" id="96800497"/>
<name>A0ABW8P7Z0_9FLAO</name>
<protein>
    <submittedName>
        <fullName evidence="1">Uncharacterized protein</fullName>
    </submittedName>
</protein>
<proteinExistence type="predicted"/>